<dbReference type="PANTHER" id="PTHR40446:SF2">
    <property type="entry name" value="N-ACETYLGLUCOSAMINE-1-PHOSPHODIESTER ALPHA-N-ACETYLGLUCOSAMINIDASE"/>
    <property type="match status" value="1"/>
</dbReference>
<reference evidence="3 4" key="1">
    <citation type="submission" date="2023-01" db="EMBL/GenBank/DDBJ databases">
        <title>Novel species of the genus Asticcacaulis isolated from rivers.</title>
        <authorList>
            <person name="Lu H."/>
        </authorList>
    </citation>
    <scope>NUCLEOTIDE SEQUENCE [LARGE SCALE GENOMIC DNA]</scope>
    <source>
        <strain evidence="3 4">DXS10W</strain>
    </source>
</reference>
<dbReference type="Proteomes" id="UP001216595">
    <property type="component" value="Unassembled WGS sequence"/>
</dbReference>
<comment type="caution">
    <text evidence="3">The sequence shown here is derived from an EMBL/GenBank/DDBJ whole genome shotgun (WGS) entry which is preliminary data.</text>
</comment>
<dbReference type="PANTHER" id="PTHR40446">
    <property type="entry name" value="N-ACETYLGLUCOSAMINE-1-PHOSPHODIESTER ALPHA-N-ACETYLGLUCOSAMINIDASE"/>
    <property type="match status" value="1"/>
</dbReference>
<protein>
    <submittedName>
        <fullName evidence="3">Phosphodiester glycosidase family protein</fullName>
    </submittedName>
</protein>
<gene>
    <name evidence="3" type="ORF">PQU94_05220</name>
</gene>
<keyword evidence="3" id="KW-0378">Hydrolase</keyword>
<feature type="chain" id="PRO_5045800635" evidence="1">
    <location>
        <begin position="20"/>
        <end position="299"/>
    </location>
</feature>
<organism evidence="3 4">
    <name type="scientific">Asticcacaulis currens</name>
    <dbReference type="NCBI Taxonomy" id="2984210"/>
    <lineage>
        <taxon>Bacteria</taxon>
        <taxon>Pseudomonadati</taxon>
        <taxon>Pseudomonadota</taxon>
        <taxon>Alphaproteobacteria</taxon>
        <taxon>Caulobacterales</taxon>
        <taxon>Caulobacteraceae</taxon>
        <taxon>Asticcacaulis</taxon>
    </lineage>
</organism>
<dbReference type="Pfam" id="PF09992">
    <property type="entry name" value="NAGPA"/>
    <property type="match status" value="1"/>
</dbReference>
<keyword evidence="4" id="KW-1185">Reference proteome</keyword>
<accession>A0ABT5IBW5</accession>
<dbReference type="GO" id="GO:0016798">
    <property type="term" value="F:hydrolase activity, acting on glycosyl bonds"/>
    <property type="evidence" value="ECO:0007669"/>
    <property type="project" value="UniProtKB-KW"/>
</dbReference>
<feature type="domain" description="Phosphodiester glycosidase" evidence="2">
    <location>
        <begin position="93"/>
        <end position="294"/>
    </location>
</feature>
<dbReference type="InterPro" id="IPR018711">
    <property type="entry name" value="NAGPA"/>
</dbReference>
<evidence type="ECO:0000259" key="2">
    <source>
        <dbReference type="Pfam" id="PF09992"/>
    </source>
</evidence>
<name>A0ABT5IBW5_9CAUL</name>
<proteinExistence type="predicted"/>
<evidence type="ECO:0000256" key="1">
    <source>
        <dbReference type="SAM" id="SignalP"/>
    </source>
</evidence>
<evidence type="ECO:0000313" key="4">
    <source>
        <dbReference type="Proteomes" id="UP001216595"/>
    </source>
</evidence>
<keyword evidence="3" id="KW-0326">Glycosidase</keyword>
<dbReference type="EMBL" id="JAQQKW010000002">
    <property type="protein sequence ID" value="MDC7693679.1"/>
    <property type="molecule type" value="Genomic_DNA"/>
</dbReference>
<evidence type="ECO:0000313" key="3">
    <source>
        <dbReference type="EMBL" id="MDC7693679.1"/>
    </source>
</evidence>
<keyword evidence="1" id="KW-0732">Signal</keyword>
<feature type="signal peptide" evidence="1">
    <location>
        <begin position="1"/>
        <end position="19"/>
    </location>
</feature>
<dbReference type="RefSeq" id="WP_272740429.1">
    <property type="nucleotide sequence ID" value="NZ_JAQQKW010000002.1"/>
</dbReference>
<sequence>MKSVLAALLLLSIPAALQAEPLPPLSLEAPATPLFDGVRYEKRVRGGDEPMVAHIVTLNLTRAGLHFEVTPGDRSKGMEHVALTASEYQRRSGAQIVINASYFLPFAGGSKGADDYYPKSGDPVNVSGAALSHGQRVSPVETDLDIRVNSIVCFKAAQVLIREGQVCPAGQTDAVAAGPRLLSDRHVQSFLAFDNNYAMTRAPRTAIGVSADGHTAWLVVVDGRQKGYSEGATLTELTDLFVALGAADAINLDGGGSSTLVREGANHKPDVLNRPIHTGIPGRERPVANHIAVYALPLK</sequence>